<evidence type="ECO:0000256" key="1">
    <source>
        <dbReference type="SAM" id="Coils"/>
    </source>
</evidence>
<feature type="coiled-coil region" evidence="1">
    <location>
        <begin position="677"/>
        <end position="704"/>
    </location>
</feature>
<dbReference type="Proteomes" id="UP000288388">
    <property type="component" value="Unassembled WGS sequence"/>
</dbReference>
<sequence length="1119" mass="117915">MTESYSVEARLSAVDNGFTSTMGSATKSLQGIDSGSQSATKSVGSFVLGLGALKVASSAFKAISSSMDAAITRFDTMQKYPKVMSALGFSTDDSSKSVKRLADGIDGLPTTLDAVVSTAQRMTAVTGNMNKSTDATIALNNAMLASGASTEGASRGMEQYIQMLSTGKVDMQSWRTLQETMPIGLQKTAEAMGFVGETAQTDLYAALKDGKITFKDFQNQLIELGTGTGELAKLAKVNSEGIATSFGNLKNAAAKGIANVIESVDKLTQKVTGKNIAQNLDSLKGVVNTTFSAIGTTIEKSEPIVSAFADGLTGLYSVAKPLSPVIIGVGAAFGTWKVLTTVNSALKTATTTINATKAASEVLTLVTQKQAAAQVTKTAATKADITAQTIQNGQLTLGTAALGIFTGALSVSEVATMGMTVATSAFNAALSALPLIAVAAGIGALVAGGVALWKHLNKDSEAVKKLKGSQEELLETSKEVAESVDQNAQNRKDEISTIENSTKSYQTLISELDRLSEKEKKTTGEKNKMKDMVEELNNSVTGLNLAYDAQNDSLSQTPSKIREQVAAFKELDKASEAQQQLNAIIEERNTLEGKLSEINEQRKEWNSVVASSPIEVKKVNDALKELDAQEATLKETQTALQTEFQNTSQIHQDAINNATAAVDAGVFKQQASYNSLNETQKEVMDSMRAEYQSLQEQATNAFDQISQKTAVSTEEMITNMQKNQEVISQWGQNLATLAERDINQGFLEQLRQMGPEGAAQAAELVNASDEQLQRLNAVYANGGSAAMNAMKQSLNLEKVGVNEEVATIIPEAQATLQSKIAGADFGSVGSDMSSNIKAGIESSKHQVSDITGKMIDDAATAAKTKASTANFKDIGVQIPNGMKEGIDSGKGNAEKSAENMAEGITTKAKAKLGVHSPSRVFNEIGTNVDQGLTDGINQNKEGPSSAVTSVGEGMISAMQGLPDQMQASGMNAMNGLANGINAGSSGPLAAAQNIANQIINTINSALDIHSPSRVLMATGEFATEGLEIGMLNNLNNLTTSAKKLSQTIVDSFSGKTGFGLASSLVGRKHSNLNLQLGDNQMKAKQPLHMNLHVGNQILKYFVEDISDIQGAKADLYSQI</sequence>
<proteinExistence type="predicted"/>
<keyword evidence="1" id="KW-0175">Coiled coil</keyword>
<feature type="domain" description="Tape measure protein N-terminal" evidence="2">
    <location>
        <begin position="69"/>
        <end position="260"/>
    </location>
</feature>
<gene>
    <name evidence="3" type="ORF">EK398_01470</name>
</gene>
<reference evidence="3 4" key="1">
    <citation type="submission" date="2018-12" db="EMBL/GenBank/DDBJ databases">
        <title>A novel vanA-carrying plasmid in a clinical isolate of Enterococcus avium.</title>
        <authorList>
            <person name="Bernasconi O.J."/>
            <person name="Luzzaro F."/>
            <person name="Endimiani A."/>
        </authorList>
    </citation>
    <scope>NUCLEOTIDE SEQUENCE [LARGE SCALE GENOMIC DNA]</scope>
    <source>
        <strain evidence="3 4">LC0559/18</strain>
    </source>
</reference>
<evidence type="ECO:0000313" key="3">
    <source>
        <dbReference type="EMBL" id="RVU93636.1"/>
    </source>
</evidence>
<feature type="coiled-coil region" evidence="1">
    <location>
        <begin position="574"/>
        <end position="643"/>
    </location>
</feature>
<comment type="caution">
    <text evidence="3">The sequence shown here is derived from an EMBL/GenBank/DDBJ whole genome shotgun (WGS) entry which is preliminary data.</text>
</comment>
<dbReference type="NCBIfam" id="TIGR02675">
    <property type="entry name" value="tape_meas_nterm"/>
    <property type="match status" value="1"/>
</dbReference>
<evidence type="ECO:0000259" key="2">
    <source>
        <dbReference type="Pfam" id="PF20155"/>
    </source>
</evidence>
<dbReference type="AlphaFoldDB" id="A0A437UJ30"/>
<dbReference type="RefSeq" id="WP_127978078.1">
    <property type="nucleotide sequence ID" value="NZ_JBPFKW010000279.1"/>
</dbReference>
<accession>A0A437UJ30</accession>
<evidence type="ECO:0000313" key="4">
    <source>
        <dbReference type="Proteomes" id="UP000288388"/>
    </source>
</evidence>
<dbReference type="InterPro" id="IPR013491">
    <property type="entry name" value="Tape_meas_N"/>
</dbReference>
<protein>
    <submittedName>
        <fullName evidence="3">Tape measure protein</fullName>
    </submittedName>
</protein>
<dbReference type="Pfam" id="PF20155">
    <property type="entry name" value="TMP_3"/>
    <property type="match status" value="1"/>
</dbReference>
<organism evidence="3 4">
    <name type="scientific">Enterococcus avium</name>
    <name type="common">Streptococcus avium</name>
    <dbReference type="NCBI Taxonomy" id="33945"/>
    <lineage>
        <taxon>Bacteria</taxon>
        <taxon>Bacillati</taxon>
        <taxon>Bacillota</taxon>
        <taxon>Bacilli</taxon>
        <taxon>Lactobacillales</taxon>
        <taxon>Enterococcaceae</taxon>
        <taxon>Enterococcus</taxon>
    </lineage>
</organism>
<dbReference type="EMBL" id="RYZS01000001">
    <property type="protein sequence ID" value="RVU93636.1"/>
    <property type="molecule type" value="Genomic_DNA"/>
</dbReference>
<name>A0A437UJ30_ENTAV</name>